<accession>A0AB35Q0S9</accession>
<evidence type="ECO:0000313" key="1">
    <source>
        <dbReference type="EMBL" id="MDS7902087.1"/>
    </source>
</evidence>
<comment type="caution">
    <text evidence="1">The sequence shown here is derived from an EMBL/GenBank/DDBJ whole genome shotgun (WGS) entry which is preliminary data.</text>
</comment>
<dbReference type="EMBL" id="JAQSKY010000023">
    <property type="protein sequence ID" value="MDS7902087.1"/>
    <property type="molecule type" value="Genomic_DNA"/>
</dbReference>
<proteinExistence type="predicted"/>
<reference evidence="1" key="1">
    <citation type="journal article" date="2023" name="Front. Microbiol.">
        <title>Genomic characterization of carbapenem-resistant Klebsiella oxytoca complex in China: a multi-center study.</title>
        <authorList>
            <person name="Wan W."/>
            <person name="Yang X."/>
            <person name="Yu H."/>
            <person name="Wang M."/>
            <person name="Jia W."/>
            <person name="Huang B."/>
            <person name="Qu F."/>
            <person name="Shan B."/>
            <person name="Tang Y.W."/>
            <person name="Chen L."/>
            <person name="Du H."/>
        </authorList>
    </citation>
    <scope>NUCLEOTIDE SEQUENCE</scope>
    <source>
        <strain evidence="1">HD1688</strain>
    </source>
</reference>
<dbReference type="Proteomes" id="UP001249822">
    <property type="component" value="Unassembled WGS sequence"/>
</dbReference>
<reference evidence="1" key="2">
    <citation type="submission" date="2023-01" db="EMBL/GenBank/DDBJ databases">
        <authorList>
            <person name="Du H."/>
            <person name="Wan W."/>
        </authorList>
    </citation>
    <scope>NUCLEOTIDE SEQUENCE</scope>
    <source>
        <strain evidence="1">HD1688</strain>
    </source>
</reference>
<evidence type="ECO:0000313" key="2">
    <source>
        <dbReference type="Proteomes" id="UP001249822"/>
    </source>
</evidence>
<gene>
    <name evidence="1" type="ORF">PTQ40_24255</name>
</gene>
<organism evidence="1 2">
    <name type="scientific">Klebsiella michiganensis</name>
    <dbReference type="NCBI Taxonomy" id="1134687"/>
    <lineage>
        <taxon>Bacteria</taxon>
        <taxon>Pseudomonadati</taxon>
        <taxon>Pseudomonadota</taxon>
        <taxon>Gammaproteobacteria</taxon>
        <taxon>Enterobacterales</taxon>
        <taxon>Enterobacteriaceae</taxon>
        <taxon>Klebsiella/Raoultella group</taxon>
        <taxon>Klebsiella</taxon>
    </lineage>
</organism>
<name>A0AB35Q0S9_9ENTR</name>
<dbReference type="RefSeq" id="WP_119834601.1">
    <property type="nucleotide sequence ID" value="NZ_CP072119.1"/>
</dbReference>
<dbReference type="AlphaFoldDB" id="A0AB35Q0S9"/>
<protein>
    <submittedName>
        <fullName evidence="1">Uncharacterized protein</fullName>
    </submittedName>
</protein>
<sequence length="204" mass="23622">MNQFEIKARFYELINTKMMHVPITPDTARERFSDALIINMEAFKKGFSAEDIHQIIFNPQMPEPLREFEGPTEEALAIIEVVINEEFHYLTQYLSEKLSAIFAHDFGGLVFSTALLDYKNISSIRDDEIDCYEESDVNHIDFLFELMAAEKIDSYFISGIEVIITQTPTLKRKFGRVNLAGFDFILIRNTEYDEHGRFLSVVSN</sequence>